<dbReference type="Pfam" id="PF04916">
    <property type="entry name" value="Phospholip_B"/>
    <property type="match status" value="1"/>
</dbReference>
<dbReference type="InterPro" id="IPR047794">
    <property type="entry name" value="C45_proenzyme-like"/>
</dbReference>
<evidence type="ECO:0000256" key="1">
    <source>
        <dbReference type="ARBA" id="ARBA00022729"/>
    </source>
</evidence>
<dbReference type="PANTHER" id="PTHR12370:SF3">
    <property type="entry name" value="PHOSPHOLIPASE B-LIKE 2-RELATED"/>
    <property type="match status" value="1"/>
</dbReference>
<gene>
    <name evidence="6" type="ORF">FYJ37_07985</name>
</gene>
<dbReference type="Gene3D" id="3.60.60.30">
    <property type="match status" value="1"/>
</dbReference>
<dbReference type="GO" id="GO:0004620">
    <property type="term" value="F:phospholipase activity"/>
    <property type="evidence" value="ECO:0007669"/>
    <property type="project" value="InterPro"/>
</dbReference>
<keyword evidence="5" id="KW-0325">Glycoprotein</keyword>
<dbReference type="PANTHER" id="PTHR12370">
    <property type="entry name" value="PHOSPHOLIPASE B-RELATED"/>
    <property type="match status" value="1"/>
</dbReference>
<keyword evidence="4" id="KW-0443">Lipid metabolism</keyword>
<keyword evidence="3" id="KW-0442">Lipid degradation</keyword>
<reference evidence="6 7" key="1">
    <citation type="submission" date="2019-08" db="EMBL/GenBank/DDBJ databases">
        <title>In-depth cultivation of the pig gut microbiome towards novel bacterial diversity and tailored functional studies.</title>
        <authorList>
            <person name="Wylensek D."/>
            <person name="Hitch T.C.A."/>
            <person name="Clavel T."/>
        </authorList>
    </citation>
    <scope>NUCLEOTIDE SEQUENCE [LARGE SCALE GENOMIC DNA]</scope>
    <source>
        <strain evidence="6 7">BL-389-WT-3D</strain>
    </source>
</reference>
<dbReference type="GO" id="GO:0009395">
    <property type="term" value="P:phospholipid catabolic process"/>
    <property type="evidence" value="ECO:0007669"/>
    <property type="project" value="TreeGrafter"/>
</dbReference>
<evidence type="ECO:0000313" key="6">
    <source>
        <dbReference type="EMBL" id="MSS40290.1"/>
    </source>
</evidence>
<evidence type="ECO:0000256" key="2">
    <source>
        <dbReference type="ARBA" id="ARBA00022801"/>
    </source>
</evidence>
<evidence type="ECO:0000256" key="5">
    <source>
        <dbReference type="ARBA" id="ARBA00023180"/>
    </source>
</evidence>
<dbReference type="Proteomes" id="UP000462363">
    <property type="component" value="Unassembled WGS sequence"/>
</dbReference>
<organism evidence="6 7">
    <name type="scientific">Clostridium scindens (strain JCM 10418 / VPI 12708)</name>
    <dbReference type="NCBI Taxonomy" id="29347"/>
    <lineage>
        <taxon>Bacteria</taxon>
        <taxon>Bacillati</taxon>
        <taxon>Bacillota</taxon>
        <taxon>Clostridia</taxon>
        <taxon>Lachnospirales</taxon>
        <taxon>Lachnospiraceae</taxon>
    </lineage>
</organism>
<evidence type="ECO:0000313" key="7">
    <source>
        <dbReference type="Proteomes" id="UP000462363"/>
    </source>
</evidence>
<evidence type="ECO:0000256" key="3">
    <source>
        <dbReference type="ARBA" id="ARBA00022963"/>
    </source>
</evidence>
<dbReference type="NCBIfam" id="NF040521">
    <property type="entry name" value="C45_proenzyme"/>
    <property type="match status" value="1"/>
</dbReference>
<accession>A0A844F876</accession>
<keyword evidence="1" id="KW-0732">Signal</keyword>
<name>A0A844F876_CLOSV</name>
<dbReference type="EMBL" id="VUMB01000013">
    <property type="protein sequence ID" value="MSS40290.1"/>
    <property type="molecule type" value="Genomic_DNA"/>
</dbReference>
<dbReference type="GO" id="GO:0005576">
    <property type="term" value="C:extracellular region"/>
    <property type="evidence" value="ECO:0007669"/>
    <property type="project" value="TreeGrafter"/>
</dbReference>
<keyword evidence="2" id="KW-0378">Hydrolase</keyword>
<dbReference type="InterPro" id="IPR007000">
    <property type="entry name" value="PLipase_B-like"/>
</dbReference>
<protein>
    <submittedName>
        <fullName evidence="6">Uncharacterized protein</fullName>
    </submittedName>
</protein>
<proteinExistence type="predicted"/>
<comment type="caution">
    <text evidence="6">The sequence shown here is derived from an EMBL/GenBank/DDBJ whole genome shotgun (WGS) entry which is preliminary data.</text>
</comment>
<sequence>MREVFIMERNRFARDGWEFIHIEGAPFDRGVSYGRLMAKEITNAIREASRLVMLQTGIEWEFLKESEISILHKWKEHLCRKPYKEFLEEMQGMVQGVRQVIPDCPVTLDDLILWNGYEELTGSWIPNAAPELYDSLDVQHGIRHAGGRTLKRFPSGAGDHCSAFIATGTYTTDGRIVMAHNRFTPYENSNYMNVVVDLAPAEGNHFLMQSCPGYIHSLSDFYEIRVGEGRGLMITETTIGGFNAYDCDGAPEFARIRRAVQYAECLDEFVELFWEDNNGGYANTWLAGDIETGEIMRFEAGLKFYHIDRTSDGYYAGFNAPLDPRIRNLECENSGFADIRRHQGARQVRLPWLLEEYKGRIDNLAAQEILADHFDVYLNRENPCSRTVCAHYELDDRAYMSQPGRPVPFQPRGAVDAVTADSEDAKELSLWARWGSPCGMPFYAEEFLKKHPQFEYLREFLKDRPSRSWTRLKSDMR</sequence>
<dbReference type="AlphaFoldDB" id="A0A844F876"/>
<evidence type="ECO:0000256" key="4">
    <source>
        <dbReference type="ARBA" id="ARBA00023098"/>
    </source>
</evidence>